<comment type="subcellular location">
    <subcellularLocation>
        <location evidence="1">Membrane</location>
        <topology evidence="1">Single-pass type II membrane protein</topology>
    </subcellularLocation>
</comment>
<evidence type="ECO:0000256" key="14">
    <source>
        <dbReference type="SAM" id="MobiDB-lite"/>
    </source>
</evidence>
<comment type="caution">
    <text evidence="15">The sequence shown here is derived from an EMBL/GenBank/DDBJ whole genome shotgun (WGS) entry which is preliminary data.</text>
</comment>
<evidence type="ECO:0000256" key="5">
    <source>
        <dbReference type="ARBA" id="ARBA00022679"/>
    </source>
</evidence>
<keyword evidence="8" id="KW-1133">Transmembrane helix</keyword>
<evidence type="ECO:0000256" key="2">
    <source>
        <dbReference type="ARBA" id="ARBA00004881"/>
    </source>
</evidence>
<evidence type="ECO:0000256" key="1">
    <source>
        <dbReference type="ARBA" id="ARBA00004606"/>
    </source>
</evidence>
<comment type="similarity">
    <text evidence="3">Belongs to the glycosyltransferase GT106 family.</text>
</comment>
<protein>
    <recommendedName>
        <fullName evidence="13">O-fucosyltransferase family protein</fullName>
    </recommendedName>
</protein>
<dbReference type="CDD" id="cd11299">
    <property type="entry name" value="O-FucT_plant"/>
    <property type="match status" value="1"/>
</dbReference>
<evidence type="ECO:0000313" key="15">
    <source>
        <dbReference type="EMBL" id="KAJ9175831.1"/>
    </source>
</evidence>
<keyword evidence="16" id="KW-1185">Reference proteome</keyword>
<sequence length="567" mass="64810">MSGSAQNSCSVTPAYKTRRRGVIELIESQDGGSGTMSMRNQAAFLHKRARYLPELLRPGKILGRWMFVSLMVLASLTMLTKVALLNSLQKSEKSHLIIQPTVVVDDSSVNNVVKERNYGDQESRQTPSSQMIPNPEIWMKPNSDNFYKCINRSTSEKRISKATNGYVLVHANGGLNQMKIGISDMVAIAKIMNATLVLPSLDNSSFWTDSSDFKDIFDWKHFIEVLKDDIEVVESVPEQFASVKPLQKPPVSWSKPSYYRKNIVSLLKGHRVIKFTHSDSRLANNGVAASIQRLRCRVMYKALRFTKENEDLGRKLIDRLKNNGEPFIALHLRYEKDMLAFTGCSHNLTKAEDKELRRMRIKVKHWKEKNINGTQRRLEGLCPMTPREVTVFLEAMGFPYDTKIYIVAGEIYGQNGIKALEAKYPNVYTHFTLATEEELKPFKNRQNQLAALDYIVAVESNVFIYSYDGNMAKAVTGHRRFEGFRKTIIPDKLNFVRLIDRLDNGMISWNKFSSEVRNLHRNRIGVPARRLPGESPRREENFYANPFPGCICDKSRPSIMQTINLIK</sequence>
<evidence type="ECO:0000256" key="8">
    <source>
        <dbReference type="ARBA" id="ARBA00022989"/>
    </source>
</evidence>
<dbReference type="PANTHER" id="PTHR31741:SF105">
    <property type="entry name" value="O-FUCOSYLTRANSFERASE FAMILY PROTEIN"/>
    <property type="match status" value="1"/>
</dbReference>
<keyword evidence="12" id="KW-0119">Carbohydrate metabolism</keyword>
<reference evidence="15 16" key="1">
    <citation type="journal article" date="2023" name="Plant Biotechnol. J.">
        <title>Chromosome-level wild Hevea brasiliensis genome provides new tools for genomic-assisted breeding and valuable loci to elevate rubber yield.</title>
        <authorList>
            <person name="Cheng H."/>
            <person name="Song X."/>
            <person name="Hu Y."/>
            <person name="Wu T."/>
            <person name="Yang Q."/>
            <person name="An Z."/>
            <person name="Feng S."/>
            <person name="Deng Z."/>
            <person name="Wu W."/>
            <person name="Zeng X."/>
            <person name="Tu M."/>
            <person name="Wang X."/>
            <person name="Huang H."/>
        </authorList>
    </citation>
    <scope>NUCLEOTIDE SEQUENCE [LARGE SCALE GENOMIC DNA]</scope>
    <source>
        <strain evidence="15">MT/VB/25A 57/8</strain>
    </source>
</reference>
<keyword evidence="7" id="KW-0735">Signal-anchor</keyword>
<dbReference type="EMBL" id="JARPOI010000008">
    <property type="protein sequence ID" value="KAJ9175831.1"/>
    <property type="molecule type" value="Genomic_DNA"/>
</dbReference>
<proteinExistence type="inferred from homology"/>
<dbReference type="Pfam" id="PF10250">
    <property type="entry name" value="O-FucT"/>
    <property type="match status" value="1"/>
</dbReference>
<keyword evidence="4" id="KW-0328">Glycosyltransferase</keyword>
<evidence type="ECO:0000256" key="10">
    <source>
        <dbReference type="ARBA" id="ARBA00023180"/>
    </source>
</evidence>
<dbReference type="Proteomes" id="UP001174677">
    <property type="component" value="Chromosome 8"/>
</dbReference>
<keyword evidence="10" id="KW-0325">Glycoprotein</keyword>
<keyword evidence="11" id="KW-0294">Fucose metabolism</keyword>
<evidence type="ECO:0000256" key="9">
    <source>
        <dbReference type="ARBA" id="ARBA00023136"/>
    </source>
</evidence>
<evidence type="ECO:0000256" key="11">
    <source>
        <dbReference type="ARBA" id="ARBA00023253"/>
    </source>
</evidence>
<evidence type="ECO:0000256" key="4">
    <source>
        <dbReference type="ARBA" id="ARBA00022676"/>
    </source>
</evidence>
<evidence type="ECO:0000313" key="16">
    <source>
        <dbReference type="Proteomes" id="UP001174677"/>
    </source>
</evidence>
<dbReference type="InterPro" id="IPR024709">
    <property type="entry name" value="FucosylTrfase_pln"/>
</dbReference>
<evidence type="ECO:0000256" key="7">
    <source>
        <dbReference type="ARBA" id="ARBA00022968"/>
    </source>
</evidence>
<evidence type="ECO:0000256" key="13">
    <source>
        <dbReference type="ARBA" id="ARBA00030350"/>
    </source>
</evidence>
<organism evidence="15 16">
    <name type="scientific">Hevea brasiliensis</name>
    <name type="common">Para rubber tree</name>
    <name type="synonym">Siphonia brasiliensis</name>
    <dbReference type="NCBI Taxonomy" id="3981"/>
    <lineage>
        <taxon>Eukaryota</taxon>
        <taxon>Viridiplantae</taxon>
        <taxon>Streptophyta</taxon>
        <taxon>Embryophyta</taxon>
        <taxon>Tracheophyta</taxon>
        <taxon>Spermatophyta</taxon>
        <taxon>Magnoliopsida</taxon>
        <taxon>eudicotyledons</taxon>
        <taxon>Gunneridae</taxon>
        <taxon>Pentapetalae</taxon>
        <taxon>rosids</taxon>
        <taxon>fabids</taxon>
        <taxon>Malpighiales</taxon>
        <taxon>Euphorbiaceae</taxon>
        <taxon>Crotonoideae</taxon>
        <taxon>Micrandreae</taxon>
        <taxon>Hevea</taxon>
    </lineage>
</organism>
<evidence type="ECO:0000256" key="12">
    <source>
        <dbReference type="ARBA" id="ARBA00023277"/>
    </source>
</evidence>
<dbReference type="InterPro" id="IPR019378">
    <property type="entry name" value="GDP-Fuc_O-FucTrfase"/>
</dbReference>
<evidence type="ECO:0000256" key="6">
    <source>
        <dbReference type="ARBA" id="ARBA00022692"/>
    </source>
</evidence>
<keyword evidence="9" id="KW-0472">Membrane</keyword>
<dbReference type="PANTHER" id="PTHR31741">
    <property type="entry name" value="OS02G0726500 PROTEIN-RELATED"/>
    <property type="match status" value="1"/>
</dbReference>
<feature type="region of interest" description="Disordered" evidence="14">
    <location>
        <begin position="116"/>
        <end position="135"/>
    </location>
</feature>
<comment type="pathway">
    <text evidence="2">Glycan metabolism.</text>
</comment>
<dbReference type="PIRSF" id="PIRSF009360">
    <property type="entry name" value="UCP009360"/>
    <property type="match status" value="1"/>
</dbReference>
<accession>A0ABQ9M6C4</accession>
<gene>
    <name evidence="15" type="ORF">P3X46_014343</name>
</gene>
<keyword evidence="6" id="KW-0812">Transmembrane</keyword>
<evidence type="ECO:0000256" key="3">
    <source>
        <dbReference type="ARBA" id="ARBA00007737"/>
    </source>
</evidence>
<name>A0ABQ9M6C4_HEVBR</name>
<keyword evidence="5" id="KW-0808">Transferase</keyword>